<protein>
    <submittedName>
        <fullName evidence="3">SufE family protein</fullName>
    </submittedName>
</protein>
<reference evidence="4" key="1">
    <citation type="journal article" date="2019" name="Int. J. Syst. Evol. Microbiol.">
        <title>The Global Catalogue of Microorganisms (GCM) 10K type strain sequencing project: providing services to taxonomists for standard genome sequencing and annotation.</title>
        <authorList>
            <consortium name="The Broad Institute Genomics Platform"/>
            <consortium name="The Broad Institute Genome Sequencing Center for Infectious Disease"/>
            <person name="Wu L."/>
            <person name="Ma J."/>
        </authorList>
    </citation>
    <scope>NUCLEOTIDE SEQUENCE [LARGE SCALE GENOMIC DNA]</scope>
    <source>
        <strain evidence="4">KCTC 23299</strain>
    </source>
</reference>
<feature type="domain" description="Fe-S metabolism associated" evidence="2">
    <location>
        <begin position="21"/>
        <end position="133"/>
    </location>
</feature>
<evidence type="ECO:0000313" key="4">
    <source>
        <dbReference type="Proteomes" id="UP001597511"/>
    </source>
</evidence>
<dbReference type="EMBL" id="JBHUOZ010000003">
    <property type="protein sequence ID" value="MFD2922100.1"/>
    <property type="molecule type" value="Genomic_DNA"/>
</dbReference>
<dbReference type="Gene3D" id="3.90.1010.10">
    <property type="match status" value="1"/>
</dbReference>
<evidence type="ECO:0000313" key="3">
    <source>
        <dbReference type="EMBL" id="MFD2922100.1"/>
    </source>
</evidence>
<dbReference type="PANTHER" id="PTHR43597">
    <property type="entry name" value="SULFUR ACCEPTOR PROTEIN CSDE"/>
    <property type="match status" value="1"/>
</dbReference>
<accession>A0ABW6ACD0</accession>
<proteinExistence type="inferred from homology"/>
<gene>
    <name evidence="3" type="ORF">ACFS6H_20435</name>
</gene>
<dbReference type="RefSeq" id="WP_386103480.1">
    <property type="nucleotide sequence ID" value="NZ_JBHUOZ010000003.1"/>
</dbReference>
<comment type="similarity">
    <text evidence="1">Belongs to the SufE family.</text>
</comment>
<dbReference type="Pfam" id="PF02657">
    <property type="entry name" value="SufE"/>
    <property type="match status" value="1"/>
</dbReference>
<comment type="caution">
    <text evidence="3">The sequence shown here is derived from an EMBL/GenBank/DDBJ whole genome shotgun (WGS) entry which is preliminary data.</text>
</comment>
<dbReference type="Proteomes" id="UP001597511">
    <property type="component" value="Unassembled WGS sequence"/>
</dbReference>
<evidence type="ECO:0000259" key="2">
    <source>
        <dbReference type="Pfam" id="PF02657"/>
    </source>
</evidence>
<dbReference type="InterPro" id="IPR003808">
    <property type="entry name" value="Fe-S_metab-assoc_dom"/>
</dbReference>
<dbReference type="PANTHER" id="PTHR43597:SF5">
    <property type="entry name" value="SUFE-LIKE PROTEIN 2, CHLOROPLASTIC"/>
    <property type="match status" value="1"/>
</dbReference>
<dbReference type="SUPFAM" id="SSF82649">
    <property type="entry name" value="SufE/NifU"/>
    <property type="match status" value="1"/>
</dbReference>
<name>A0ABW6ACD0_9BACT</name>
<sequence>MNLNKVQDKIIEEFESIIDGMKSKFNYFRHLAHFGKKDTAAYSIKKTDENLVKATKSKIWLEAKYVDGKIYYAGDSDNQIVKGIVHLFVNVFSGRTAREIINANVYFLNEIKLYSQLSAERIKELSAVLQQIRVSAVNLKIKNKELEFA</sequence>
<organism evidence="3 4">
    <name type="scientific">Terrimonas rubra</name>
    <dbReference type="NCBI Taxonomy" id="1035890"/>
    <lineage>
        <taxon>Bacteria</taxon>
        <taxon>Pseudomonadati</taxon>
        <taxon>Bacteroidota</taxon>
        <taxon>Chitinophagia</taxon>
        <taxon>Chitinophagales</taxon>
        <taxon>Chitinophagaceae</taxon>
        <taxon>Terrimonas</taxon>
    </lineage>
</organism>
<keyword evidence="4" id="KW-1185">Reference proteome</keyword>
<evidence type="ECO:0000256" key="1">
    <source>
        <dbReference type="ARBA" id="ARBA00010282"/>
    </source>
</evidence>